<dbReference type="EMBL" id="BTSX01000003">
    <property type="protein sequence ID" value="GMS90609.1"/>
    <property type="molecule type" value="Genomic_DNA"/>
</dbReference>
<dbReference type="AlphaFoldDB" id="A0AAV5TCZ8"/>
<keyword evidence="2" id="KW-1185">Reference proteome</keyword>
<comment type="caution">
    <text evidence="1">The sequence shown here is derived from an EMBL/GenBank/DDBJ whole genome shotgun (WGS) entry which is preliminary data.</text>
</comment>
<protein>
    <submittedName>
        <fullName evidence="1">Uncharacterized protein</fullName>
    </submittedName>
</protein>
<reference evidence="1" key="1">
    <citation type="submission" date="2023-10" db="EMBL/GenBank/DDBJ databases">
        <title>Genome assembly of Pristionchus species.</title>
        <authorList>
            <person name="Yoshida K."/>
            <person name="Sommer R.J."/>
        </authorList>
    </citation>
    <scope>NUCLEOTIDE SEQUENCE</scope>
    <source>
        <strain evidence="1">RS0144</strain>
    </source>
</reference>
<sequence length="67" mass="7295">ADASKAANDWCPDVGKFSQADREGILLSLNDHRSRIALGSITANGKSVVQASNMEKMTWDCDLEREA</sequence>
<evidence type="ECO:0000313" key="1">
    <source>
        <dbReference type="EMBL" id="GMS90609.1"/>
    </source>
</evidence>
<dbReference type="Proteomes" id="UP001432027">
    <property type="component" value="Unassembled WGS sequence"/>
</dbReference>
<organism evidence="1 2">
    <name type="scientific">Pristionchus entomophagus</name>
    <dbReference type="NCBI Taxonomy" id="358040"/>
    <lineage>
        <taxon>Eukaryota</taxon>
        <taxon>Metazoa</taxon>
        <taxon>Ecdysozoa</taxon>
        <taxon>Nematoda</taxon>
        <taxon>Chromadorea</taxon>
        <taxon>Rhabditida</taxon>
        <taxon>Rhabditina</taxon>
        <taxon>Diplogasteromorpha</taxon>
        <taxon>Diplogasteroidea</taxon>
        <taxon>Neodiplogasteridae</taxon>
        <taxon>Pristionchus</taxon>
    </lineage>
</organism>
<name>A0AAV5TCZ8_9BILA</name>
<feature type="non-terminal residue" evidence="1">
    <location>
        <position position="1"/>
    </location>
</feature>
<evidence type="ECO:0000313" key="2">
    <source>
        <dbReference type="Proteomes" id="UP001432027"/>
    </source>
</evidence>
<dbReference type="SUPFAM" id="SSF55797">
    <property type="entry name" value="PR-1-like"/>
    <property type="match status" value="1"/>
</dbReference>
<dbReference type="Gene3D" id="3.40.33.10">
    <property type="entry name" value="CAP"/>
    <property type="match status" value="1"/>
</dbReference>
<gene>
    <name evidence="1" type="ORF">PENTCL1PPCAC_12784</name>
</gene>
<proteinExistence type="predicted"/>
<dbReference type="InterPro" id="IPR035940">
    <property type="entry name" value="CAP_sf"/>
</dbReference>
<accession>A0AAV5TCZ8</accession>